<dbReference type="Proteomes" id="UP000005636">
    <property type="component" value="Chromosome"/>
</dbReference>
<dbReference type="EMBL" id="CP003125">
    <property type="protein sequence ID" value="AEV21049.1"/>
    <property type="molecule type" value="Genomic_DNA"/>
</dbReference>
<organism evidence="1 2">
    <name type="scientific">Geobacillus thermoleovorans CCB_US3_UF5</name>
    <dbReference type="NCBI Taxonomy" id="1111068"/>
    <lineage>
        <taxon>Bacteria</taxon>
        <taxon>Bacillati</taxon>
        <taxon>Bacillota</taxon>
        <taxon>Bacilli</taxon>
        <taxon>Bacillales</taxon>
        <taxon>Anoxybacillaceae</taxon>
        <taxon>Geobacillus</taxon>
        <taxon>Geobacillus thermoleovorans group</taxon>
    </lineage>
</organism>
<evidence type="ECO:0000313" key="1">
    <source>
        <dbReference type="EMBL" id="AEV21049.1"/>
    </source>
</evidence>
<evidence type="ECO:0000313" key="2">
    <source>
        <dbReference type="Proteomes" id="UP000005636"/>
    </source>
</evidence>
<protein>
    <submittedName>
        <fullName evidence="1">Uncharacterized protein</fullName>
    </submittedName>
</protein>
<name>A0ABM5MMR9_GEOTH</name>
<accession>A0ABM5MMR9</accession>
<proteinExistence type="predicted"/>
<sequence>MKALPVCLRGCCRARHPASKLGKRSCPERFLRPFPTGISASMFFFARAATKRGMLTHG</sequence>
<reference evidence="1 2" key="1">
    <citation type="submission" date="2011-11" db="EMBL/GenBank/DDBJ databases">
        <title>Complete genome sequence of thermophilic Geobacillus thermoleovorans CCB_US3_UF5.</title>
        <authorList>
            <person name="Muhd Sakaff M.K.L."/>
            <person name="Abdul Rahman A.Y."/>
            <person name="Saito J.A."/>
            <person name="Hou S."/>
            <person name="Alam M."/>
        </authorList>
    </citation>
    <scope>NUCLEOTIDE SEQUENCE [LARGE SCALE GENOMIC DNA]</scope>
    <source>
        <strain evidence="1 2">CCB_US3_UF5</strain>
    </source>
</reference>
<keyword evidence="2" id="KW-1185">Reference proteome</keyword>
<gene>
    <name evidence="1" type="ORF">GTCCBUS3UF5_37490</name>
</gene>